<evidence type="ECO:0000313" key="4">
    <source>
        <dbReference type="Proteomes" id="UP001152320"/>
    </source>
</evidence>
<feature type="domain" description="Guanylate-binding protein N-terminal" evidence="2">
    <location>
        <begin position="35"/>
        <end position="293"/>
    </location>
</feature>
<comment type="caution">
    <text evidence="3">The sequence shown here is derived from an EMBL/GenBank/DDBJ whole genome shotgun (WGS) entry which is preliminary data.</text>
</comment>
<dbReference type="GO" id="GO:0005525">
    <property type="term" value="F:GTP binding"/>
    <property type="evidence" value="ECO:0007669"/>
    <property type="project" value="InterPro"/>
</dbReference>
<sequence>METEKVRAVPLCLPENWKFDGKTVIGDPSKCRGSIKLCQDGMKVLEEIGDDEIAVICIIGPARSGKSYLLSKLVDGVSFEVGHGVVAKTTGIWIACSQEKKEMEGNQKVRIVLLDAEGAGALSTEDDSVSREWDTKLYSLGCLLSSLMIYNSKNLPESVDLERLQFVANFSRAVSTVDHTGDYNKDCAPKLLWLLRDVLDDPEPFKDWGDYFGKKVLVKRPERGQSDRSFNDVVDAIITVFQSYTVKALPPPSKSSTVCKYLDKPEYSEDVQEFLEQIEDVKRTIFNIVCVKKLGTASVSGKGLLYVLKEYVKELNKGLGVMNIRTCWDAAISFYLNNIIQSSYEELEIEIKEIELPKTKEEINRRHTVVTQTIEREVLQTIFIKEQNIVHNFLENLKGKFFLSLKNLQSRNVAVSKHFCKNLVEKISNSHFEKNRQNSSSLSTIEQLQLYDKVMKTICDEYMKTANGLPKAEKVFEQSKIQILKQVQSTKQLIIMKKICKIYEAQMKTLELPVEVNQLREKSEEAKLRALDSCREEETYTEHMDTFKKDKEEKLSSLFAQVQGKNQESSLTLCNTVMNEILRNNILKEIIKNPSIFDRIPSSIVEKLVQKYEEKAKGPAKSQTEIDLKAKLEQLRDEAIKVRSQRRQKVKDGILETAVEVGEVAIEVGVGTCRFAVAASMVAGAVGVVVSLVVMPPLAPACAGIFTLGYIIDKQIS</sequence>
<dbReference type="InterPro" id="IPR015894">
    <property type="entry name" value="Guanylate-bd_N"/>
</dbReference>
<dbReference type="InterPro" id="IPR027417">
    <property type="entry name" value="P-loop_NTPase"/>
</dbReference>
<name>A0A9Q1C5I2_HOLLE</name>
<keyword evidence="1" id="KW-0812">Transmembrane</keyword>
<evidence type="ECO:0000259" key="2">
    <source>
        <dbReference type="Pfam" id="PF02263"/>
    </source>
</evidence>
<dbReference type="Proteomes" id="UP001152320">
    <property type="component" value="Chromosome 7"/>
</dbReference>
<dbReference type="GO" id="GO:0003924">
    <property type="term" value="F:GTPase activity"/>
    <property type="evidence" value="ECO:0007669"/>
    <property type="project" value="InterPro"/>
</dbReference>
<accession>A0A9Q1C5I2</accession>
<protein>
    <submittedName>
        <fullName evidence="3">Guanylate-binding protein 2</fullName>
    </submittedName>
</protein>
<feature type="transmembrane region" description="Helical" evidence="1">
    <location>
        <begin position="682"/>
        <end position="712"/>
    </location>
</feature>
<evidence type="ECO:0000313" key="3">
    <source>
        <dbReference type="EMBL" id="KAJ8038555.1"/>
    </source>
</evidence>
<dbReference type="Gene3D" id="3.40.50.300">
    <property type="entry name" value="P-loop containing nucleotide triphosphate hydrolases"/>
    <property type="match status" value="1"/>
</dbReference>
<dbReference type="PANTHER" id="PTHR10751">
    <property type="entry name" value="GUANYLATE BINDING PROTEIN"/>
    <property type="match status" value="1"/>
</dbReference>
<keyword evidence="1" id="KW-1133">Transmembrane helix</keyword>
<proteinExistence type="predicted"/>
<dbReference type="OrthoDB" id="2135133at2759"/>
<dbReference type="EMBL" id="JAIZAY010000007">
    <property type="protein sequence ID" value="KAJ8038555.1"/>
    <property type="molecule type" value="Genomic_DNA"/>
</dbReference>
<dbReference type="AlphaFoldDB" id="A0A9Q1C5I2"/>
<evidence type="ECO:0000256" key="1">
    <source>
        <dbReference type="SAM" id="Phobius"/>
    </source>
</evidence>
<gene>
    <name evidence="3" type="ORF">HOLleu_16007</name>
</gene>
<dbReference type="SUPFAM" id="SSF52540">
    <property type="entry name" value="P-loop containing nucleoside triphosphate hydrolases"/>
    <property type="match status" value="1"/>
</dbReference>
<keyword evidence="1" id="KW-0472">Membrane</keyword>
<dbReference type="Pfam" id="PF02263">
    <property type="entry name" value="GBP"/>
    <property type="match status" value="1"/>
</dbReference>
<keyword evidence="4" id="KW-1185">Reference proteome</keyword>
<reference evidence="3" key="1">
    <citation type="submission" date="2021-10" db="EMBL/GenBank/DDBJ databases">
        <title>Tropical sea cucumber genome reveals ecological adaptation and Cuvierian tubules defense mechanism.</title>
        <authorList>
            <person name="Chen T."/>
        </authorList>
    </citation>
    <scope>NUCLEOTIDE SEQUENCE</scope>
    <source>
        <strain evidence="3">Nanhai2018</strain>
        <tissue evidence="3">Muscle</tissue>
    </source>
</reference>
<organism evidence="3 4">
    <name type="scientific">Holothuria leucospilota</name>
    <name type="common">Black long sea cucumber</name>
    <name type="synonym">Mertensiothuria leucospilota</name>
    <dbReference type="NCBI Taxonomy" id="206669"/>
    <lineage>
        <taxon>Eukaryota</taxon>
        <taxon>Metazoa</taxon>
        <taxon>Echinodermata</taxon>
        <taxon>Eleutherozoa</taxon>
        <taxon>Echinozoa</taxon>
        <taxon>Holothuroidea</taxon>
        <taxon>Aspidochirotacea</taxon>
        <taxon>Aspidochirotida</taxon>
        <taxon>Holothuriidae</taxon>
        <taxon>Holothuria</taxon>
    </lineage>
</organism>